<gene>
    <name evidence="3" type="ORF">DEE74_17840</name>
</gene>
<dbReference type="AlphaFoldDB" id="A0AAW4Q9Z0"/>
<feature type="domain" description="YHS" evidence="2">
    <location>
        <begin position="66"/>
        <end position="103"/>
    </location>
</feature>
<feature type="transmembrane region" description="Helical" evidence="1">
    <location>
        <begin position="12"/>
        <end position="34"/>
    </location>
</feature>
<keyword evidence="1" id="KW-0472">Membrane</keyword>
<dbReference type="InterPro" id="IPR007029">
    <property type="entry name" value="YHS_dom"/>
</dbReference>
<dbReference type="Pfam" id="PF04945">
    <property type="entry name" value="YHS"/>
    <property type="match status" value="1"/>
</dbReference>
<dbReference type="Proteomes" id="UP001199322">
    <property type="component" value="Unassembled WGS sequence"/>
</dbReference>
<name>A0AAW4Q9Z0_RALPI</name>
<evidence type="ECO:0000256" key="1">
    <source>
        <dbReference type="SAM" id="Phobius"/>
    </source>
</evidence>
<protein>
    <submittedName>
        <fullName evidence="3">YHS domain-containing protein</fullName>
    </submittedName>
</protein>
<dbReference type="EMBL" id="QGBI01000017">
    <property type="protein sequence ID" value="MBX3891727.1"/>
    <property type="molecule type" value="Genomic_DNA"/>
</dbReference>
<keyword evidence="1" id="KW-0812">Transmembrane</keyword>
<accession>A0AAW4Q9Z0</accession>
<evidence type="ECO:0000313" key="3">
    <source>
        <dbReference type="EMBL" id="MBX3891727.1"/>
    </source>
</evidence>
<evidence type="ECO:0000313" key="4">
    <source>
        <dbReference type="Proteomes" id="UP001199322"/>
    </source>
</evidence>
<organism evidence="3 4">
    <name type="scientific">Ralstonia pickettii</name>
    <name type="common">Burkholderia pickettii</name>
    <dbReference type="NCBI Taxonomy" id="329"/>
    <lineage>
        <taxon>Bacteria</taxon>
        <taxon>Pseudomonadati</taxon>
        <taxon>Pseudomonadota</taxon>
        <taxon>Betaproteobacteria</taxon>
        <taxon>Burkholderiales</taxon>
        <taxon>Burkholderiaceae</taxon>
        <taxon>Ralstonia</taxon>
    </lineage>
</organism>
<evidence type="ECO:0000259" key="2">
    <source>
        <dbReference type="Pfam" id="PF04945"/>
    </source>
</evidence>
<reference evidence="3" key="1">
    <citation type="submission" date="2018-06" db="EMBL/GenBank/DDBJ databases">
        <authorList>
            <person name="O'Rourke A."/>
        </authorList>
    </citation>
    <scope>NUCLEOTIDE SEQUENCE</scope>
    <source>
        <strain evidence="3">132550021-3</strain>
    </source>
</reference>
<dbReference type="NCBIfam" id="NF041384">
    <property type="entry name" value="YHS_seleno_dom"/>
    <property type="match status" value="1"/>
</dbReference>
<keyword evidence="1" id="KW-1133">Transmembrane helix</keyword>
<sequence>MQVNLSQPIRRLFLSAIASAAVALTLVPISSFAYDEGSPSAMNVDAKGVALKGYDPVSYFSGSKPIHGKAKITAQHDGATYYFASVANRNKFKAAPEQYAPQYGGFCAMGVALGKKLDVDPLAYRVVNDKLYLNVSKDVQKRWLDDVPGNIENAEKGWPALKDKAPKDL</sequence>
<comment type="caution">
    <text evidence="3">The sequence shown here is derived from an EMBL/GenBank/DDBJ whole genome shotgun (WGS) entry which is preliminary data.</text>
</comment>
<proteinExistence type="predicted"/>
<dbReference type="RefSeq" id="WP_051539929.1">
    <property type="nucleotide sequence ID" value="NZ_JACBXL010000008.1"/>
</dbReference>